<evidence type="ECO:0000256" key="9">
    <source>
        <dbReference type="ARBA" id="ARBA00022848"/>
    </source>
</evidence>
<dbReference type="PRINTS" id="PR00385">
    <property type="entry name" value="P450"/>
</dbReference>
<keyword evidence="9" id="KW-0492">Microsome</keyword>
<keyword evidence="13" id="KW-0472">Membrane</keyword>
<keyword evidence="12 15" id="KW-0503">Monooxygenase</keyword>
<comment type="subcellular location">
    <subcellularLocation>
        <location evidence="4">Endoplasmic reticulum membrane</location>
        <topology evidence="4">Peripheral membrane protein</topology>
    </subcellularLocation>
    <subcellularLocation>
        <location evidence="3">Microsome membrane</location>
        <topology evidence="3">Peripheral membrane protein</topology>
    </subcellularLocation>
</comment>
<dbReference type="PANTHER" id="PTHR24292:SF54">
    <property type="entry name" value="CYP9F3-RELATED"/>
    <property type="match status" value="1"/>
</dbReference>
<comment type="similarity">
    <text evidence="5 15">Belongs to the cytochrome P450 family.</text>
</comment>
<dbReference type="GO" id="GO:0016705">
    <property type="term" value="F:oxidoreductase activity, acting on paired donors, with incorporation or reduction of molecular oxygen"/>
    <property type="evidence" value="ECO:0007669"/>
    <property type="project" value="InterPro"/>
</dbReference>
<keyword evidence="8" id="KW-0256">Endoplasmic reticulum</keyword>
<dbReference type="CDD" id="cd11056">
    <property type="entry name" value="CYP6-like"/>
    <property type="match status" value="1"/>
</dbReference>
<keyword evidence="17" id="KW-1185">Reference proteome</keyword>
<dbReference type="Gene3D" id="1.10.630.10">
    <property type="entry name" value="Cytochrome P450"/>
    <property type="match status" value="1"/>
</dbReference>
<dbReference type="OrthoDB" id="2789670at2759"/>
<dbReference type="EMBL" id="WJQU01000004">
    <property type="protein sequence ID" value="KAJ6635343.1"/>
    <property type="molecule type" value="Genomic_DNA"/>
</dbReference>
<evidence type="ECO:0000256" key="10">
    <source>
        <dbReference type="ARBA" id="ARBA00023002"/>
    </source>
</evidence>
<name>A0A9Q0MNS7_9DIPT</name>
<dbReference type="InterPro" id="IPR017972">
    <property type="entry name" value="Cyt_P450_CS"/>
</dbReference>
<evidence type="ECO:0000313" key="16">
    <source>
        <dbReference type="EMBL" id="KAJ6635343.1"/>
    </source>
</evidence>
<reference evidence="16" key="1">
    <citation type="submission" date="2022-07" db="EMBL/GenBank/DDBJ databases">
        <authorList>
            <person name="Trinca V."/>
            <person name="Uliana J.V.C."/>
            <person name="Torres T.T."/>
            <person name="Ward R.J."/>
            <person name="Monesi N."/>
        </authorList>
    </citation>
    <scope>NUCLEOTIDE SEQUENCE</scope>
    <source>
        <strain evidence="16">HSMRA1968</strain>
        <tissue evidence="16">Whole embryos</tissue>
    </source>
</reference>
<dbReference type="InterPro" id="IPR002401">
    <property type="entry name" value="Cyt_P450_E_grp-I"/>
</dbReference>
<comment type="function">
    <text evidence="2">May be involved in the metabolism of insect hormones and in the breakdown of synthetic insecticides.</text>
</comment>
<dbReference type="InterPro" id="IPR050476">
    <property type="entry name" value="Insect_CytP450_Detox"/>
</dbReference>
<evidence type="ECO:0000256" key="14">
    <source>
        <dbReference type="PIRSR" id="PIRSR602401-1"/>
    </source>
</evidence>
<proteinExistence type="inferred from homology"/>
<evidence type="ECO:0000256" key="5">
    <source>
        <dbReference type="ARBA" id="ARBA00010617"/>
    </source>
</evidence>
<evidence type="ECO:0000256" key="1">
    <source>
        <dbReference type="ARBA" id="ARBA00001971"/>
    </source>
</evidence>
<evidence type="ECO:0000256" key="11">
    <source>
        <dbReference type="ARBA" id="ARBA00023004"/>
    </source>
</evidence>
<evidence type="ECO:0000256" key="2">
    <source>
        <dbReference type="ARBA" id="ARBA00003690"/>
    </source>
</evidence>
<evidence type="ECO:0000313" key="17">
    <source>
        <dbReference type="Proteomes" id="UP001151699"/>
    </source>
</evidence>
<dbReference type="InterPro" id="IPR036396">
    <property type="entry name" value="Cyt_P450_sf"/>
</dbReference>
<keyword evidence="10 15" id="KW-0560">Oxidoreductase</keyword>
<evidence type="ECO:0000256" key="3">
    <source>
        <dbReference type="ARBA" id="ARBA00004174"/>
    </source>
</evidence>
<dbReference type="PROSITE" id="PS00086">
    <property type="entry name" value="CYTOCHROME_P450"/>
    <property type="match status" value="1"/>
</dbReference>
<dbReference type="FunFam" id="1.10.630.10:FF:000042">
    <property type="entry name" value="Cytochrome P450"/>
    <property type="match status" value="1"/>
</dbReference>
<evidence type="ECO:0000256" key="13">
    <source>
        <dbReference type="ARBA" id="ARBA00023136"/>
    </source>
</evidence>
<keyword evidence="11 14" id="KW-0408">Iron</keyword>
<comment type="cofactor">
    <cofactor evidence="1 14">
        <name>heme</name>
        <dbReference type="ChEBI" id="CHEBI:30413"/>
    </cofactor>
</comment>
<dbReference type="GO" id="GO:0020037">
    <property type="term" value="F:heme binding"/>
    <property type="evidence" value="ECO:0007669"/>
    <property type="project" value="InterPro"/>
</dbReference>
<feature type="binding site" description="axial binding residue" evidence="14">
    <location>
        <position position="442"/>
    </location>
    <ligand>
        <name>heme</name>
        <dbReference type="ChEBI" id="CHEBI:30413"/>
    </ligand>
    <ligandPart>
        <name>Fe</name>
        <dbReference type="ChEBI" id="CHEBI:18248"/>
    </ligandPart>
</feature>
<dbReference type="GO" id="GO:0004497">
    <property type="term" value="F:monooxygenase activity"/>
    <property type="evidence" value="ECO:0007669"/>
    <property type="project" value="UniProtKB-KW"/>
</dbReference>
<dbReference type="Proteomes" id="UP001151699">
    <property type="component" value="Chromosome C"/>
</dbReference>
<keyword evidence="7 14" id="KW-0479">Metal-binding</keyword>
<dbReference type="PRINTS" id="PR00463">
    <property type="entry name" value="EP450I"/>
</dbReference>
<evidence type="ECO:0000256" key="15">
    <source>
        <dbReference type="RuleBase" id="RU000461"/>
    </source>
</evidence>
<dbReference type="SUPFAM" id="SSF48264">
    <property type="entry name" value="Cytochrome P450"/>
    <property type="match status" value="1"/>
</dbReference>
<dbReference type="InterPro" id="IPR001128">
    <property type="entry name" value="Cyt_P450"/>
</dbReference>
<evidence type="ECO:0000256" key="12">
    <source>
        <dbReference type="ARBA" id="ARBA00023033"/>
    </source>
</evidence>
<dbReference type="AlphaFoldDB" id="A0A9Q0MNS7"/>
<evidence type="ECO:0000256" key="7">
    <source>
        <dbReference type="ARBA" id="ARBA00022723"/>
    </source>
</evidence>
<evidence type="ECO:0000256" key="8">
    <source>
        <dbReference type="ARBA" id="ARBA00022824"/>
    </source>
</evidence>
<dbReference type="GO" id="GO:0005789">
    <property type="term" value="C:endoplasmic reticulum membrane"/>
    <property type="evidence" value="ECO:0007669"/>
    <property type="project" value="UniProtKB-SubCell"/>
</dbReference>
<dbReference type="GO" id="GO:0005506">
    <property type="term" value="F:iron ion binding"/>
    <property type="evidence" value="ECO:0007669"/>
    <property type="project" value="InterPro"/>
</dbReference>
<dbReference type="PANTHER" id="PTHR24292">
    <property type="entry name" value="CYTOCHROME P450"/>
    <property type="match status" value="1"/>
</dbReference>
<evidence type="ECO:0000256" key="4">
    <source>
        <dbReference type="ARBA" id="ARBA00004406"/>
    </source>
</evidence>
<protein>
    <submittedName>
        <fullName evidence="16">Cytochrome P450 6a14</fullName>
    </submittedName>
</protein>
<dbReference type="Pfam" id="PF00067">
    <property type="entry name" value="p450"/>
    <property type="match status" value="1"/>
</dbReference>
<sequence length="497" mass="57119">MSFTLTVTLLSIAVSALYFWIRRRFQFFKENGFPFERPTFPFGNLKGVGRNFHQVYKIKELYEKFKGKAPAFGIYFFVSPNVVVTDLELVKNVLVRDFDNFHNRGLFFNEKDDPLGAQLFTIEDAEWKKMRGKLTPTFTSGKMKMMFETVVEIADLMKKQFEKNSQSGVIEVKEALASFTTDVIGNVAFGLEMNSISDPDAKFRQMGKKIFELGTNTQIKILLMTSFRNLARKLHMTLFPKEVADFFVTTIRETVKYRQEKNIQRNDVMNLLMNLLDTSGTDSEDKITLNELAANCFVFFFAGFETSSSLSTFVLYALSINNEIQEQLRNEITNVLANHGGKLTYEGMQEMKYLQMVIDETLRMYGPIFQLLRKASSDYKIPGSNLVIQKGTLVLIPTYSIHMDPDNYPQPEKFDPNRFSDENKEKRHPMAFLPFGSGPRNCIGLRFGLMQTKIALIKLLASYKFSPSSRTTIPMRFHNKSLVLAPPDGMWLKVEKL</sequence>
<accession>A0A9Q0MNS7</accession>
<evidence type="ECO:0000256" key="6">
    <source>
        <dbReference type="ARBA" id="ARBA00022617"/>
    </source>
</evidence>
<organism evidence="16 17">
    <name type="scientific">Pseudolycoriella hygida</name>
    <dbReference type="NCBI Taxonomy" id="35572"/>
    <lineage>
        <taxon>Eukaryota</taxon>
        <taxon>Metazoa</taxon>
        <taxon>Ecdysozoa</taxon>
        <taxon>Arthropoda</taxon>
        <taxon>Hexapoda</taxon>
        <taxon>Insecta</taxon>
        <taxon>Pterygota</taxon>
        <taxon>Neoptera</taxon>
        <taxon>Endopterygota</taxon>
        <taxon>Diptera</taxon>
        <taxon>Nematocera</taxon>
        <taxon>Sciaroidea</taxon>
        <taxon>Sciaridae</taxon>
        <taxon>Pseudolycoriella</taxon>
    </lineage>
</organism>
<gene>
    <name evidence="16" type="primary">Cyp6a14_5</name>
    <name evidence="16" type="ORF">Bhyg_13928</name>
</gene>
<comment type="caution">
    <text evidence="16">The sequence shown here is derived from an EMBL/GenBank/DDBJ whole genome shotgun (WGS) entry which is preliminary data.</text>
</comment>
<keyword evidence="6 14" id="KW-0349">Heme</keyword>